<dbReference type="InterPro" id="IPR058511">
    <property type="entry name" value="DUF8198"/>
</dbReference>
<dbReference type="Pfam" id="PF26621">
    <property type="entry name" value="DUF8198"/>
    <property type="match status" value="1"/>
</dbReference>
<organism evidence="2 3">
    <name type="scientific">Candidatus Dechloromonas phosphorivorans</name>
    <dbReference type="NCBI Taxonomy" id="2899244"/>
    <lineage>
        <taxon>Bacteria</taxon>
        <taxon>Pseudomonadati</taxon>
        <taxon>Pseudomonadota</taxon>
        <taxon>Betaproteobacteria</taxon>
        <taxon>Rhodocyclales</taxon>
        <taxon>Azonexaceae</taxon>
        <taxon>Dechloromonas</taxon>
    </lineage>
</organism>
<dbReference type="Proteomes" id="UP000739411">
    <property type="component" value="Unassembled WGS sequence"/>
</dbReference>
<comment type="caution">
    <text evidence="2">The sequence shown here is derived from an EMBL/GenBank/DDBJ whole genome shotgun (WGS) entry which is preliminary data.</text>
</comment>
<evidence type="ECO:0000259" key="1">
    <source>
        <dbReference type="Pfam" id="PF26621"/>
    </source>
</evidence>
<dbReference type="AlphaFoldDB" id="A0A935JXP6"/>
<evidence type="ECO:0000313" key="3">
    <source>
        <dbReference type="Proteomes" id="UP000739411"/>
    </source>
</evidence>
<feature type="domain" description="DUF8198" evidence="1">
    <location>
        <begin position="30"/>
        <end position="237"/>
    </location>
</feature>
<evidence type="ECO:0000313" key="2">
    <source>
        <dbReference type="EMBL" id="MBK7415090.1"/>
    </source>
</evidence>
<reference evidence="2 3" key="1">
    <citation type="submission" date="2020-10" db="EMBL/GenBank/DDBJ databases">
        <title>Connecting structure to function with the recovery of over 1000 high-quality activated sludge metagenome-assembled genomes encoding full-length rRNA genes using long-read sequencing.</title>
        <authorList>
            <person name="Singleton C.M."/>
            <person name="Petriglieri F."/>
            <person name="Kristensen J.M."/>
            <person name="Kirkegaard R.H."/>
            <person name="Michaelsen T.Y."/>
            <person name="Andersen M.H."/>
            <person name="Karst S.M."/>
            <person name="Dueholm M.S."/>
            <person name="Nielsen P.H."/>
            <person name="Albertsen M."/>
        </authorList>
    </citation>
    <scope>NUCLEOTIDE SEQUENCE [LARGE SCALE GENOMIC DNA]</scope>
    <source>
        <strain evidence="2">EsbW_18-Q3-R4-48_BATAC.463</strain>
    </source>
</reference>
<proteinExistence type="predicted"/>
<dbReference type="InterPro" id="IPR058063">
    <property type="entry name" value="FFLEE_fam"/>
</dbReference>
<name>A0A935JXP6_9RHOO</name>
<gene>
    <name evidence="2" type="ORF">IPJ38_08255</name>
</gene>
<protein>
    <recommendedName>
        <fullName evidence="1">DUF8198 domain-containing protein</fullName>
    </recommendedName>
</protein>
<sequence>MNDSDQHDSDRAACITDLTRYLGEARNYRQAAAADPEYARRRDKLRNWQASRLAATHADLLASSRYKAAATFFLNEVYGPKDLSERDAEVEKIFPLLTSVLPVSALRALVMALEVDALSERFDAAMVKALGRRLTQEELTAEEYAVAYRKVGQRSSRELQIRLIGETGELLDSLSHKSFIRGALKMMHGPAQLAGLGELHGFLQRGFDAFRGMRDADEFLEKIVGRETELMRSLFTES</sequence>
<dbReference type="NCBIfam" id="NF047641">
    <property type="entry name" value="FFLEE_fam"/>
    <property type="match status" value="1"/>
</dbReference>
<accession>A0A935JXP6</accession>
<dbReference type="EMBL" id="JADJMS010000016">
    <property type="protein sequence ID" value="MBK7415090.1"/>
    <property type="molecule type" value="Genomic_DNA"/>
</dbReference>